<dbReference type="EMBL" id="VSSQ01017723">
    <property type="protein sequence ID" value="MPM60292.1"/>
    <property type="molecule type" value="Genomic_DNA"/>
</dbReference>
<protein>
    <submittedName>
        <fullName evidence="1">Uncharacterized protein</fullName>
    </submittedName>
</protein>
<sequence>MLMPRLGGRVNIFHEKEAAKRPVPVFVRRGPMRDGLHVTCGGGGQRIRAGGL</sequence>
<name>A0A645B4D2_9ZZZZ</name>
<evidence type="ECO:0000313" key="1">
    <source>
        <dbReference type="EMBL" id="MPM60292.1"/>
    </source>
</evidence>
<comment type="caution">
    <text evidence="1">The sequence shown here is derived from an EMBL/GenBank/DDBJ whole genome shotgun (WGS) entry which is preliminary data.</text>
</comment>
<dbReference type="AlphaFoldDB" id="A0A645B4D2"/>
<gene>
    <name evidence="1" type="ORF">SDC9_107143</name>
</gene>
<organism evidence="1">
    <name type="scientific">bioreactor metagenome</name>
    <dbReference type="NCBI Taxonomy" id="1076179"/>
    <lineage>
        <taxon>unclassified sequences</taxon>
        <taxon>metagenomes</taxon>
        <taxon>ecological metagenomes</taxon>
    </lineage>
</organism>
<accession>A0A645B4D2</accession>
<reference evidence="1" key="1">
    <citation type="submission" date="2019-08" db="EMBL/GenBank/DDBJ databases">
        <authorList>
            <person name="Kucharzyk K."/>
            <person name="Murdoch R.W."/>
            <person name="Higgins S."/>
            <person name="Loffler F."/>
        </authorList>
    </citation>
    <scope>NUCLEOTIDE SEQUENCE</scope>
</reference>
<proteinExistence type="predicted"/>